<dbReference type="OrthoDB" id="407275at2759"/>
<evidence type="ECO:0000256" key="5">
    <source>
        <dbReference type="ARBA" id="ARBA00023002"/>
    </source>
</evidence>
<dbReference type="Pfam" id="PF08031">
    <property type="entry name" value="BBE"/>
    <property type="match status" value="1"/>
</dbReference>
<evidence type="ECO:0000256" key="4">
    <source>
        <dbReference type="ARBA" id="ARBA00022827"/>
    </source>
</evidence>
<organism evidence="8 9">
    <name type="scientific">Mycena venus</name>
    <dbReference type="NCBI Taxonomy" id="2733690"/>
    <lineage>
        <taxon>Eukaryota</taxon>
        <taxon>Fungi</taxon>
        <taxon>Dikarya</taxon>
        <taxon>Basidiomycota</taxon>
        <taxon>Agaricomycotina</taxon>
        <taxon>Agaricomycetes</taxon>
        <taxon>Agaricomycetidae</taxon>
        <taxon>Agaricales</taxon>
        <taxon>Marasmiineae</taxon>
        <taxon>Mycenaceae</taxon>
        <taxon>Mycena</taxon>
    </lineage>
</organism>
<dbReference type="InterPro" id="IPR016169">
    <property type="entry name" value="FAD-bd_PCMH_sub2"/>
</dbReference>
<accession>A0A8H6YEG7</accession>
<dbReference type="Pfam" id="PF00652">
    <property type="entry name" value="Ricin_B_lectin"/>
    <property type="match status" value="1"/>
</dbReference>
<feature type="signal peptide" evidence="6">
    <location>
        <begin position="1"/>
        <end position="20"/>
    </location>
</feature>
<dbReference type="InterPro" id="IPR035992">
    <property type="entry name" value="Ricin_B-like_lectins"/>
</dbReference>
<reference evidence="8" key="1">
    <citation type="submission" date="2020-05" db="EMBL/GenBank/DDBJ databases">
        <title>Mycena genomes resolve the evolution of fungal bioluminescence.</title>
        <authorList>
            <person name="Tsai I.J."/>
        </authorList>
    </citation>
    <scope>NUCLEOTIDE SEQUENCE</scope>
    <source>
        <strain evidence="8">CCC161011</strain>
    </source>
</reference>
<dbReference type="GO" id="GO:0016491">
    <property type="term" value="F:oxidoreductase activity"/>
    <property type="evidence" value="ECO:0007669"/>
    <property type="project" value="UniProtKB-KW"/>
</dbReference>
<keyword evidence="4" id="KW-0274">FAD</keyword>
<dbReference type="InterPro" id="IPR000772">
    <property type="entry name" value="Ricin_B_lectin"/>
</dbReference>
<evidence type="ECO:0000313" key="8">
    <source>
        <dbReference type="EMBL" id="KAF7357022.1"/>
    </source>
</evidence>
<comment type="similarity">
    <text evidence="2">Belongs to the oxygen-dependent FAD-linked oxidoreductase family.</text>
</comment>
<dbReference type="PROSITE" id="PS50231">
    <property type="entry name" value="RICIN_B_LECTIN"/>
    <property type="match status" value="1"/>
</dbReference>
<dbReference type="InterPro" id="IPR050416">
    <property type="entry name" value="FAD-linked_Oxidoreductase"/>
</dbReference>
<protein>
    <submittedName>
        <fullName evidence="8">Glucooligosaccharide oxidase</fullName>
    </submittedName>
</protein>
<dbReference type="CDD" id="cd00161">
    <property type="entry name" value="beta-trefoil_Ricin-like"/>
    <property type="match status" value="1"/>
</dbReference>
<feature type="domain" description="FAD-binding PCMH-type" evidence="7">
    <location>
        <begin position="141"/>
        <end position="312"/>
    </location>
</feature>
<dbReference type="EMBL" id="JACAZI010000007">
    <property type="protein sequence ID" value="KAF7357022.1"/>
    <property type="molecule type" value="Genomic_DNA"/>
</dbReference>
<feature type="chain" id="PRO_5034576220" evidence="6">
    <location>
        <begin position="21"/>
        <end position="580"/>
    </location>
</feature>
<dbReference type="InterPro" id="IPR016166">
    <property type="entry name" value="FAD-bd_PCMH"/>
</dbReference>
<evidence type="ECO:0000256" key="1">
    <source>
        <dbReference type="ARBA" id="ARBA00001974"/>
    </source>
</evidence>
<dbReference type="Gene3D" id="2.80.10.50">
    <property type="match status" value="2"/>
</dbReference>
<gene>
    <name evidence="8" type="ORF">MVEN_01038800</name>
</gene>
<dbReference type="GO" id="GO:0071949">
    <property type="term" value="F:FAD binding"/>
    <property type="evidence" value="ECO:0007669"/>
    <property type="project" value="InterPro"/>
</dbReference>
<dbReference type="PANTHER" id="PTHR42973:SF39">
    <property type="entry name" value="FAD-BINDING PCMH-TYPE DOMAIN-CONTAINING PROTEIN"/>
    <property type="match status" value="1"/>
</dbReference>
<dbReference type="SMART" id="SM00458">
    <property type="entry name" value="RICIN"/>
    <property type="match status" value="1"/>
</dbReference>
<dbReference type="Proteomes" id="UP000620124">
    <property type="component" value="Unassembled WGS sequence"/>
</dbReference>
<dbReference type="PANTHER" id="PTHR42973">
    <property type="entry name" value="BINDING OXIDOREDUCTASE, PUTATIVE (AFU_ORTHOLOGUE AFUA_1G17690)-RELATED"/>
    <property type="match status" value="1"/>
</dbReference>
<comment type="cofactor">
    <cofactor evidence="1">
        <name>FAD</name>
        <dbReference type="ChEBI" id="CHEBI:57692"/>
    </cofactor>
</comment>
<name>A0A8H6YEG7_9AGAR</name>
<proteinExistence type="inferred from homology"/>
<evidence type="ECO:0000256" key="3">
    <source>
        <dbReference type="ARBA" id="ARBA00022630"/>
    </source>
</evidence>
<dbReference type="InterPro" id="IPR012951">
    <property type="entry name" value="BBE"/>
</dbReference>
<keyword evidence="5" id="KW-0560">Oxidoreductase</keyword>
<comment type="caution">
    <text evidence="8">The sequence shown here is derived from an EMBL/GenBank/DDBJ whole genome shotgun (WGS) entry which is preliminary data.</text>
</comment>
<dbReference type="InterPro" id="IPR036318">
    <property type="entry name" value="FAD-bd_PCMH-like_sf"/>
</dbReference>
<dbReference type="SUPFAM" id="SSF56176">
    <property type="entry name" value="FAD-binding/transporter-associated domain-like"/>
    <property type="match status" value="1"/>
</dbReference>
<dbReference type="Gene3D" id="3.40.462.20">
    <property type="match status" value="1"/>
</dbReference>
<keyword evidence="9" id="KW-1185">Reference proteome</keyword>
<keyword evidence="3" id="KW-0285">Flavoprotein</keyword>
<dbReference type="Pfam" id="PF01565">
    <property type="entry name" value="FAD_binding_4"/>
    <property type="match status" value="1"/>
</dbReference>
<dbReference type="InterPro" id="IPR006094">
    <property type="entry name" value="Oxid_FAD_bind_N"/>
</dbReference>
<dbReference type="Gene3D" id="3.30.465.10">
    <property type="match status" value="1"/>
</dbReference>
<evidence type="ECO:0000259" key="7">
    <source>
        <dbReference type="PROSITE" id="PS51387"/>
    </source>
</evidence>
<sequence>MLISFSFLTVSSVLLGGAAATFIHPNANSAKCLTAASNADGAAVEIEDCVSGGTTAQSWTISGSTFANLRHQKWTVSGSTIQWSGQSSCLDLTDGSVANGNLVQIWTCTGGPNQQWSQTTSTSIPPTGLHQNLTANGITAFFPRRLRLLFCRPSLQQKAVLAGTAQNMQVVARSGGHSYIANGLGGNNGALVIDLSKMKAITVRSSNNTALIETGNRLGDVALALNAAGRAIPHGTCSYVGIGGHSGYGGFGFTSRAWGLTLDVIKSATVVLANGTIVTASSTANTDLFWAIRGASPSFGIVTSIEVQTFPAPASAIVFQYSWDSMDITTASNAIASFQTFAASNIPPEFGAELVFSAGPSKSHVTVGWTGAWYGDAQLLNSTLAPYLKTLPAPSRSTISPGNYINSVSVLAGQPLNTSTAAENPDTFYTKSIMTPSGSPMSTAAITAFVTYMANQGFSSDTAWFVEVELYGGSNSAINAVPLDSTAFAKRDTLFTIQLYASSSNSAPPYPADGFTFMDGMAASIVSNSPANWAYGAYLNYADDRLTNASALYYGSHLARLQSIEAKVDPLDTFRIPIGV</sequence>
<dbReference type="AlphaFoldDB" id="A0A8H6YEG7"/>
<evidence type="ECO:0000256" key="6">
    <source>
        <dbReference type="SAM" id="SignalP"/>
    </source>
</evidence>
<evidence type="ECO:0000313" key="9">
    <source>
        <dbReference type="Proteomes" id="UP000620124"/>
    </source>
</evidence>
<keyword evidence="6" id="KW-0732">Signal</keyword>
<dbReference type="SUPFAM" id="SSF50370">
    <property type="entry name" value="Ricin B-like lectins"/>
    <property type="match status" value="1"/>
</dbReference>
<dbReference type="PROSITE" id="PS51387">
    <property type="entry name" value="FAD_PCMH"/>
    <property type="match status" value="1"/>
</dbReference>
<evidence type="ECO:0000256" key="2">
    <source>
        <dbReference type="ARBA" id="ARBA00005466"/>
    </source>
</evidence>